<keyword evidence="15" id="KW-1133">Transmembrane helix</keyword>
<dbReference type="PRINTS" id="PR00385">
    <property type="entry name" value="P450"/>
</dbReference>
<accession>A0ABM1M6J6</accession>
<name>A0ABM1M6J6_NICVS</name>
<evidence type="ECO:0000256" key="5">
    <source>
        <dbReference type="ARBA" id="ARBA00010617"/>
    </source>
</evidence>
<keyword evidence="15" id="KW-0812">Transmembrane</keyword>
<dbReference type="InterPro" id="IPR001128">
    <property type="entry name" value="Cyt_P450"/>
</dbReference>
<organism evidence="16 17">
    <name type="scientific">Nicrophorus vespilloides</name>
    <name type="common">Boreal carrion beetle</name>
    <dbReference type="NCBI Taxonomy" id="110193"/>
    <lineage>
        <taxon>Eukaryota</taxon>
        <taxon>Metazoa</taxon>
        <taxon>Ecdysozoa</taxon>
        <taxon>Arthropoda</taxon>
        <taxon>Hexapoda</taxon>
        <taxon>Insecta</taxon>
        <taxon>Pterygota</taxon>
        <taxon>Neoptera</taxon>
        <taxon>Endopterygota</taxon>
        <taxon>Coleoptera</taxon>
        <taxon>Polyphaga</taxon>
        <taxon>Staphyliniformia</taxon>
        <taxon>Silphidae</taxon>
        <taxon>Nicrophorinae</taxon>
        <taxon>Nicrophorus</taxon>
    </lineage>
</organism>
<keyword evidence="9" id="KW-0492">Microsome</keyword>
<comment type="cofactor">
    <cofactor evidence="1">
        <name>heme</name>
        <dbReference type="ChEBI" id="CHEBI:30413"/>
    </cofactor>
</comment>
<dbReference type="InterPro" id="IPR002403">
    <property type="entry name" value="Cyt_P450_E_grp-IV"/>
</dbReference>
<proteinExistence type="inferred from homology"/>
<dbReference type="GeneID" id="108557953"/>
<evidence type="ECO:0000256" key="9">
    <source>
        <dbReference type="ARBA" id="ARBA00022848"/>
    </source>
</evidence>
<protein>
    <submittedName>
        <fullName evidence="17">Cytochrome P450 9e2-like</fullName>
    </submittedName>
</protein>
<evidence type="ECO:0000256" key="15">
    <source>
        <dbReference type="SAM" id="Phobius"/>
    </source>
</evidence>
<dbReference type="PRINTS" id="PR00465">
    <property type="entry name" value="EP450IV"/>
</dbReference>
<evidence type="ECO:0000256" key="8">
    <source>
        <dbReference type="ARBA" id="ARBA00022824"/>
    </source>
</evidence>
<dbReference type="InterPro" id="IPR050476">
    <property type="entry name" value="Insect_CytP450_Detox"/>
</dbReference>
<comment type="similarity">
    <text evidence="5 14">Belongs to the cytochrome P450 family.</text>
</comment>
<evidence type="ECO:0000256" key="7">
    <source>
        <dbReference type="ARBA" id="ARBA00022723"/>
    </source>
</evidence>
<evidence type="ECO:0000256" key="11">
    <source>
        <dbReference type="ARBA" id="ARBA00023004"/>
    </source>
</evidence>
<keyword evidence="8" id="KW-0256">Endoplasmic reticulum</keyword>
<comment type="subcellular location">
    <subcellularLocation>
        <location evidence="4">Endoplasmic reticulum membrane</location>
        <topology evidence="4">Peripheral membrane protein</topology>
    </subcellularLocation>
    <subcellularLocation>
        <location evidence="3">Microsome membrane</location>
        <topology evidence="3">Peripheral membrane protein</topology>
    </subcellularLocation>
</comment>
<evidence type="ECO:0000256" key="3">
    <source>
        <dbReference type="ARBA" id="ARBA00004174"/>
    </source>
</evidence>
<evidence type="ECO:0000256" key="2">
    <source>
        <dbReference type="ARBA" id="ARBA00003690"/>
    </source>
</evidence>
<keyword evidence="10 14" id="KW-0560">Oxidoreductase</keyword>
<keyword evidence="16" id="KW-1185">Reference proteome</keyword>
<feature type="transmembrane region" description="Helical" evidence="15">
    <location>
        <begin position="6"/>
        <end position="26"/>
    </location>
</feature>
<evidence type="ECO:0000256" key="6">
    <source>
        <dbReference type="ARBA" id="ARBA00022617"/>
    </source>
</evidence>
<keyword evidence="7 14" id="KW-0479">Metal-binding</keyword>
<evidence type="ECO:0000256" key="1">
    <source>
        <dbReference type="ARBA" id="ARBA00001971"/>
    </source>
</evidence>
<reference evidence="17" key="1">
    <citation type="submission" date="2025-08" db="UniProtKB">
        <authorList>
            <consortium name="RefSeq"/>
        </authorList>
    </citation>
    <scope>IDENTIFICATION</scope>
    <source>
        <tissue evidence="17">Whole Larva</tissue>
    </source>
</reference>
<keyword evidence="11 14" id="KW-0408">Iron</keyword>
<evidence type="ECO:0000313" key="17">
    <source>
        <dbReference type="RefSeq" id="XP_017770196.1"/>
    </source>
</evidence>
<keyword evidence="6 14" id="KW-0349">Heme</keyword>
<keyword evidence="12 14" id="KW-0503">Monooxygenase</keyword>
<dbReference type="InterPro" id="IPR036396">
    <property type="entry name" value="Cyt_P450_sf"/>
</dbReference>
<evidence type="ECO:0000256" key="4">
    <source>
        <dbReference type="ARBA" id="ARBA00004406"/>
    </source>
</evidence>
<sequence>MLQELLIVLLVILVNLFYFAILRHSYWIRKNVRQSLPVPFLEDNLRKSFGMESYLDMIKRLYNQFPEERYSGYYQVGCPILVIRDPELIRMVTIDDFDHFSEHRHLLPEGLDPLWSRNLFALKGNEWIKMRTILVHAFSSDKMRAMFWFVNNCAIQLRDYIAKETQEGPIVREVQGIFTRYTNEAIASCAFGVTNKDVIETGIDLYKVGMAITDVSDLWKSIKLYLVNYMPSITKYLNVRMFRKESAADFSAVIANNLKMREDLNIERPDMINILLEARKGNLKFKTQEHDSDFATAQVSDITKDVETTTEISDVDITAQALIFFTASIETVSTALIFMSYELAMNPDVQKRLQDEIDQMSLNSRGKLIYKSLSKMKYMDMVIWETLRKWPSYVAVDRSCVKPYTIQPTRPNETAVHLDLGDVLLLPIIGIHRDPEYFPEPDKFDPERFNDENIDNIKLFTYNPFGYGPRNCIGSSFALMEIKTVFFHLLSKFDIEIVEQTKVPVEICKKKYNLAAKNGIHLGFKRRQF</sequence>
<dbReference type="Gene3D" id="1.10.630.10">
    <property type="entry name" value="Cytochrome P450"/>
    <property type="match status" value="1"/>
</dbReference>
<keyword evidence="13 15" id="KW-0472">Membrane</keyword>
<dbReference type="Proteomes" id="UP000695000">
    <property type="component" value="Unplaced"/>
</dbReference>
<comment type="function">
    <text evidence="2">May be involved in the metabolism of insect hormones and in the breakdown of synthetic insecticides.</text>
</comment>
<dbReference type="CDD" id="cd11056">
    <property type="entry name" value="CYP6-like"/>
    <property type="match status" value="1"/>
</dbReference>
<gene>
    <name evidence="17" type="primary">LOC108557953</name>
</gene>
<evidence type="ECO:0000256" key="13">
    <source>
        <dbReference type="ARBA" id="ARBA00023136"/>
    </source>
</evidence>
<evidence type="ECO:0000256" key="10">
    <source>
        <dbReference type="ARBA" id="ARBA00023002"/>
    </source>
</evidence>
<evidence type="ECO:0000256" key="12">
    <source>
        <dbReference type="ARBA" id="ARBA00023033"/>
    </source>
</evidence>
<dbReference type="RefSeq" id="XP_017770196.1">
    <property type="nucleotide sequence ID" value="XM_017914707.1"/>
</dbReference>
<evidence type="ECO:0000256" key="14">
    <source>
        <dbReference type="RuleBase" id="RU000461"/>
    </source>
</evidence>
<dbReference type="PROSITE" id="PS00086">
    <property type="entry name" value="CYTOCHROME_P450"/>
    <property type="match status" value="1"/>
</dbReference>
<dbReference type="PANTHER" id="PTHR24292">
    <property type="entry name" value="CYTOCHROME P450"/>
    <property type="match status" value="1"/>
</dbReference>
<dbReference type="SUPFAM" id="SSF48264">
    <property type="entry name" value="Cytochrome P450"/>
    <property type="match status" value="1"/>
</dbReference>
<dbReference type="PANTHER" id="PTHR24292:SF54">
    <property type="entry name" value="CYP9F3-RELATED"/>
    <property type="match status" value="1"/>
</dbReference>
<dbReference type="Pfam" id="PF00067">
    <property type="entry name" value="p450"/>
    <property type="match status" value="1"/>
</dbReference>
<evidence type="ECO:0000313" key="16">
    <source>
        <dbReference type="Proteomes" id="UP000695000"/>
    </source>
</evidence>
<dbReference type="InterPro" id="IPR017972">
    <property type="entry name" value="Cyt_P450_CS"/>
</dbReference>